<dbReference type="Gene3D" id="3.30.710.10">
    <property type="entry name" value="Potassium Channel Kv1.1, Chain A"/>
    <property type="match status" value="1"/>
</dbReference>
<evidence type="ECO:0000256" key="1">
    <source>
        <dbReference type="SAM" id="Coils"/>
    </source>
</evidence>
<feature type="region of interest" description="Disordered" evidence="2">
    <location>
        <begin position="417"/>
        <end position="464"/>
    </location>
</feature>
<keyword evidence="3" id="KW-0812">Transmembrane</keyword>
<feature type="region of interest" description="Disordered" evidence="2">
    <location>
        <begin position="103"/>
        <end position="122"/>
    </location>
</feature>
<evidence type="ECO:0000256" key="3">
    <source>
        <dbReference type="SAM" id="Phobius"/>
    </source>
</evidence>
<evidence type="ECO:0000256" key="2">
    <source>
        <dbReference type="SAM" id="MobiDB-lite"/>
    </source>
</evidence>
<organism evidence="4 5">
    <name type="scientific">Aspergillus niger</name>
    <dbReference type="NCBI Taxonomy" id="5061"/>
    <lineage>
        <taxon>Eukaryota</taxon>
        <taxon>Fungi</taxon>
        <taxon>Dikarya</taxon>
        <taxon>Ascomycota</taxon>
        <taxon>Pezizomycotina</taxon>
        <taxon>Eurotiomycetes</taxon>
        <taxon>Eurotiomycetidae</taxon>
        <taxon>Eurotiales</taxon>
        <taxon>Aspergillaceae</taxon>
        <taxon>Aspergillus</taxon>
        <taxon>Aspergillus subgen. Circumdati</taxon>
    </lineage>
</organism>
<feature type="compositionally biased region" description="Basic and acidic residues" evidence="2">
    <location>
        <begin position="434"/>
        <end position="450"/>
    </location>
</feature>
<accession>A0A100IKP9</accession>
<dbReference type="VEuPathDB" id="FungiDB:M747DRAFT_266588"/>
<dbReference type="VEuPathDB" id="FungiDB:ATCC64974_92920"/>
<reference evidence="5" key="1">
    <citation type="journal article" date="2016" name="Genome Announc.">
        <title>Draft genome sequence of Aspergillus niger strain An76.</title>
        <authorList>
            <person name="Gong W."/>
            <person name="Cheng Z."/>
            <person name="Zhang H."/>
            <person name="Liu L."/>
            <person name="Gao P."/>
            <person name="Wang L."/>
        </authorList>
    </citation>
    <scope>NUCLEOTIDE SEQUENCE [LARGE SCALE GENOMIC DNA]</scope>
    <source>
        <strain evidence="5">An76</strain>
    </source>
</reference>
<dbReference type="Proteomes" id="UP000068243">
    <property type="component" value="Unassembled WGS sequence"/>
</dbReference>
<proteinExistence type="predicted"/>
<evidence type="ECO:0000313" key="5">
    <source>
        <dbReference type="Proteomes" id="UP000068243"/>
    </source>
</evidence>
<gene>
    <name evidence="4" type="ORF">ABL_05197</name>
</gene>
<dbReference type="InterPro" id="IPR011333">
    <property type="entry name" value="SKP1/BTB/POZ_sf"/>
</dbReference>
<dbReference type="PANTHER" id="PTHR47843">
    <property type="entry name" value="BTB DOMAIN-CONTAINING PROTEIN-RELATED"/>
    <property type="match status" value="1"/>
</dbReference>
<feature type="transmembrane region" description="Helical" evidence="3">
    <location>
        <begin position="550"/>
        <end position="570"/>
    </location>
</feature>
<dbReference type="VEuPathDB" id="FungiDB:ASPNIDRAFT2_1167852"/>
<dbReference type="VEuPathDB" id="FungiDB:ASPNIDRAFT2_1096608"/>
<comment type="caution">
    <text evidence="4">The sequence shown here is derived from an EMBL/GenBank/DDBJ whole genome shotgun (WGS) entry which is preliminary data.</text>
</comment>
<protein>
    <recommendedName>
        <fullName evidence="6">BTB domain-containing protein</fullName>
    </recommendedName>
</protein>
<evidence type="ECO:0008006" key="6">
    <source>
        <dbReference type="Google" id="ProtNLM"/>
    </source>
</evidence>
<dbReference type="OrthoDB" id="4499323at2759"/>
<keyword evidence="3" id="KW-0472">Membrane</keyword>
<sequence>MEPRPNTALYARIFREPPIQVIVGSARSTYYVHPEALSWCKNSALRARIEGPWRQHGDESPIDWSDFDEQTVECVLSYLYTQDYYVPELNYWPDDDCKDDNDGKEFVISESAPGSPKPPSRPLTPLSQCLDVGLPADTYLTAADACTYRGFRDPPNDRLGTEILVHAKVYCFAHRYCIRELEGFALQRLTKVLIVVDVEEEAVFPSLADAIRVVYDSTPGANLQHNPARNLLSQIKPSSLSGINMQQQPDVYLESHKQVLKWTKELEFLGYILSEIVDPDGLEERGYYCHQAADLPAIVDTLECACFQPNSRLRCVLDERTSRHFRNLLLRSKQIRNVMAHHLSLTHEKLLALRNTKEELEREFQSAIGQVASRYNIQQVTWYPDDTEFSGPSHRHTEAIALGSEPPLYQRQRILAFEAGPSNMPKKNKKKKEKKQEEKERTKMKQEEKKQKKKKQKKKATEESRAAHLIALEASLRRRIGKIEKEKAQIMEAKARKLQILEQTYRQRWQERMEKINRILLLTKDEERDLKVQHGKIFGEPFGANVSTDALFILMLLALSSPLWLSGLVVRKFGVQIMR</sequence>
<dbReference type="VEuPathDB" id="FungiDB:An11g07720"/>
<keyword evidence="1" id="KW-0175">Coiled coil</keyword>
<keyword evidence="3" id="KW-1133">Transmembrane helix</keyword>
<dbReference type="EMBL" id="BCMY01000007">
    <property type="protein sequence ID" value="GAQ42536.1"/>
    <property type="molecule type" value="Genomic_DNA"/>
</dbReference>
<dbReference type="AlphaFoldDB" id="A0A100IKP9"/>
<name>A0A100IKP9_ASPNG</name>
<evidence type="ECO:0000313" key="4">
    <source>
        <dbReference type="EMBL" id="GAQ42536.1"/>
    </source>
</evidence>
<feature type="coiled-coil region" evidence="1">
    <location>
        <begin position="343"/>
        <end position="370"/>
    </location>
</feature>